<dbReference type="InterPro" id="IPR000073">
    <property type="entry name" value="AB_hydrolase_1"/>
</dbReference>
<evidence type="ECO:0000313" key="4">
    <source>
        <dbReference type="Proteomes" id="UP000323136"/>
    </source>
</evidence>
<feature type="transmembrane region" description="Helical" evidence="1">
    <location>
        <begin position="34"/>
        <end position="52"/>
    </location>
</feature>
<keyword evidence="4" id="KW-1185">Reference proteome</keyword>
<evidence type="ECO:0000313" key="3">
    <source>
        <dbReference type="EMBL" id="TYP99859.1"/>
    </source>
</evidence>
<dbReference type="PANTHER" id="PTHR46438">
    <property type="entry name" value="ALPHA/BETA-HYDROLASES SUPERFAMILY PROTEIN"/>
    <property type="match status" value="1"/>
</dbReference>
<sequence>MVVGAPIKTYSIIITYFINQTATVMKLITKILRVFFFALLLIALGVYLFFGYQDRPFEDLKAKYANPPSSFMAVDGMDVHYRDEGNPLDSLPLVLIHGTGASLHTFDAWTNQLKDKKRIVRMDIPGFGLTGPFPHKNYSINSYATFINNFLDAKGIEKCVIGGNSLGGQIAWNFTVKFPQKVEKLILIDAAGYPFESESVPAAFAIARTPILNKILTVITPKPMVKKSVEDVYADKTKVTPELVERYFELTLREGNRQALVDRMMMENQTPNIDKIKNIQQPTLVLWGDKDFLIPVSNAYRFHEDLPNDTLVVLENLGHVPMEEDPNTSLVPVLTFLGL</sequence>
<dbReference type="PANTHER" id="PTHR46438:SF11">
    <property type="entry name" value="LIPASE-RELATED"/>
    <property type="match status" value="1"/>
</dbReference>
<reference evidence="3 4" key="1">
    <citation type="submission" date="2019-07" db="EMBL/GenBank/DDBJ databases">
        <title>Genomic Encyclopedia of Type Strains, Phase IV (KMG-IV): sequencing the most valuable type-strain genomes for metagenomic binning, comparative biology and taxonomic classification.</title>
        <authorList>
            <person name="Goeker M."/>
        </authorList>
    </citation>
    <scope>NUCLEOTIDE SEQUENCE [LARGE SCALE GENOMIC DNA]</scope>
    <source>
        <strain evidence="3 4">DSM 18961</strain>
    </source>
</reference>
<feature type="domain" description="AB hydrolase-1" evidence="2">
    <location>
        <begin position="92"/>
        <end position="326"/>
    </location>
</feature>
<dbReference type="Pfam" id="PF00561">
    <property type="entry name" value="Abhydrolase_1"/>
    <property type="match status" value="1"/>
</dbReference>
<dbReference type="Proteomes" id="UP000323136">
    <property type="component" value="Unassembled WGS sequence"/>
</dbReference>
<dbReference type="Gene3D" id="3.40.50.1820">
    <property type="entry name" value="alpha/beta hydrolase"/>
    <property type="match status" value="1"/>
</dbReference>
<name>A0A5S5DZ75_9FLAO</name>
<gene>
    <name evidence="3" type="ORF">C7447_101464</name>
</gene>
<comment type="caution">
    <text evidence="3">The sequence shown here is derived from an EMBL/GenBank/DDBJ whole genome shotgun (WGS) entry which is preliminary data.</text>
</comment>
<keyword evidence="1" id="KW-1133">Transmembrane helix</keyword>
<dbReference type="SUPFAM" id="SSF53474">
    <property type="entry name" value="alpha/beta-Hydrolases"/>
    <property type="match status" value="1"/>
</dbReference>
<proteinExistence type="predicted"/>
<dbReference type="EMBL" id="VNIA01000001">
    <property type="protein sequence ID" value="TYP99859.1"/>
    <property type="molecule type" value="Genomic_DNA"/>
</dbReference>
<protein>
    <submittedName>
        <fullName evidence="3">Pimeloyl-ACP methyl ester carboxylesterase</fullName>
    </submittedName>
</protein>
<keyword evidence="1" id="KW-0812">Transmembrane</keyword>
<dbReference type="PRINTS" id="PR00111">
    <property type="entry name" value="ABHYDROLASE"/>
</dbReference>
<keyword evidence="1" id="KW-0472">Membrane</keyword>
<dbReference type="AlphaFoldDB" id="A0A5S5DZ75"/>
<dbReference type="InterPro" id="IPR029058">
    <property type="entry name" value="AB_hydrolase_fold"/>
</dbReference>
<organism evidence="3 4">
    <name type="scientific">Tenacibaculum adriaticum</name>
    <dbReference type="NCBI Taxonomy" id="413713"/>
    <lineage>
        <taxon>Bacteria</taxon>
        <taxon>Pseudomonadati</taxon>
        <taxon>Bacteroidota</taxon>
        <taxon>Flavobacteriia</taxon>
        <taxon>Flavobacteriales</taxon>
        <taxon>Flavobacteriaceae</taxon>
        <taxon>Tenacibaculum</taxon>
    </lineage>
</organism>
<evidence type="ECO:0000256" key="1">
    <source>
        <dbReference type="SAM" id="Phobius"/>
    </source>
</evidence>
<evidence type="ECO:0000259" key="2">
    <source>
        <dbReference type="Pfam" id="PF00561"/>
    </source>
</evidence>
<accession>A0A5S5DZ75</accession>